<feature type="transmembrane region" description="Helical" evidence="7">
    <location>
        <begin position="12"/>
        <end position="30"/>
    </location>
</feature>
<dbReference type="Pfam" id="PF05241">
    <property type="entry name" value="EBP"/>
    <property type="match status" value="1"/>
</dbReference>
<sequence>MTTYNKSGVNYLWLAWSILQLPIMLFVDGLDFYPDALYKPAGSPLHFFHGVKQDYIAELNDPIVQWTPETASGHDSWMGLFVYFELAFALPVMLFTIYRLGIKRTGTSGAHELLLMIYGFEAAFTTSVAMHDVLYWDNTVYTAAQKNKLLFQMYIPWLIVPSFICLNMASRILARIKVADAALAAKKGQ</sequence>
<protein>
    <recommendedName>
        <fullName evidence="7">Efficient mitochondria targeting-associated protein 19</fullName>
    </recommendedName>
</protein>
<evidence type="ECO:0000256" key="1">
    <source>
        <dbReference type="ARBA" id="ARBA00004477"/>
    </source>
</evidence>
<keyword evidence="10" id="KW-1185">Reference proteome</keyword>
<dbReference type="PIRSF" id="PIRSF031032">
    <property type="entry name" value="TMP_97_prd"/>
    <property type="match status" value="1"/>
</dbReference>
<proteinExistence type="inferred from homology"/>
<comment type="subcellular location">
    <subcellularLocation>
        <location evidence="1">Endoplasmic reticulum membrane</location>
        <topology evidence="1">Multi-pass membrane protein</topology>
    </subcellularLocation>
</comment>
<evidence type="ECO:0000313" key="10">
    <source>
        <dbReference type="Proteomes" id="UP001174936"/>
    </source>
</evidence>
<evidence type="ECO:0000259" key="8">
    <source>
        <dbReference type="PROSITE" id="PS51751"/>
    </source>
</evidence>
<keyword evidence="6 7" id="KW-0472">Membrane</keyword>
<dbReference type="EMBL" id="JAULSV010000004">
    <property type="protein sequence ID" value="KAK0645426.1"/>
    <property type="molecule type" value="Genomic_DNA"/>
</dbReference>
<evidence type="ECO:0000256" key="4">
    <source>
        <dbReference type="ARBA" id="ARBA00022824"/>
    </source>
</evidence>
<dbReference type="PROSITE" id="PS51751">
    <property type="entry name" value="EXPERA"/>
    <property type="match status" value="1"/>
</dbReference>
<dbReference type="PANTHER" id="PTHR31204:SF1">
    <property type="entry name" value="SIGMA INTRACELLULAR RECEPTOR 2"/>
    <property type="match status" value="1"/>
</dbReference>
<evidence type="ECO:0000256" key="7">
    <source>
        <dbReference type="PIRNR" id="PIRNR031032"/>
    </source>
</evidence>
<feature type="transmembrane region" description="Helical" evidence="7">
    <location>
        <begin position="151"/>
        <end position="169"/>
    </location>
</feature>
<dbReference type="PANTHER" id="PTHR31204">
    <property type="entry name" value="SIGMA INTRACELLULAR RECEPTOR 2"/>
    <property type="match status" value="1"/>
</dbReference>
<dbReference type="InterPro" id="IPR016964">
    <property type="entry name" value="Sigma2_recept"/>
</dbReference>
<reference evidence="9" key="1">
    <citation type="submission" date="2023-06" db="EMBL/GenBank/DDBJ databases">
        <title>Genome-scale phylogeny and comparative genomics of the fungal order Sordariales.</title>
        <authorList>
            <consortium name="Lawrence Berkeley National Laboratory"/>
            <person name="Hensen N."/>
            <person name="Bonometti L."/>
            <person name="Westerberg I."/>
            <person name="Brannstrom I.O."/>
            <person name="Guillou S."/>
            <person name="Cros-Aarteil S."/>
            <person name="Calhoun S."/>
            <person name="Haridas S."/>
            <person name="Kuo A."/>
            <person name="Mondo S."/>
            <person name="Pangilinan J."/>
            <person name="Riley R."/>
            <person name="Labutti K."/>
            <person name="Andreopoulos B."/>
            <person name="Lipzen A."/>
            <person name="Chen C."/>
            <person name="Yanf M."/>
            <person name="Daum C."/>
            <person name="Ng V."/>
            <person name="Clum A."/>
            <person name="Steindorff A."/>
            <person name="Ohm R."/>
            <person name="Martin F."/>
            <person name="Silar P."/>
            <person name="Natvig D."/>
            <person name="Lalanne C."/>
            <person name="Gautier V."/>
            <person name="Ament-Velasquez S.L."/>
            <person name="Kruys A."/>
            <person name="Hutchinson M.I."/>
            <person name="Powell A.J."/>
            <person name="Barry K."/>
            <person name="Miller A.N."/>
            <person name="Grigoriev I.V."/>
            <person name="Debuchy R."/>
            <person name="Gladieux P."/>
            <person name="Thoren M.H."/>
            <person name="Johannesson H."/>
        </authorList>
    </citation>
    <scope>NUCLEOTIDE SEQUENCE</scope>
    <source>
        <strain evidence="9">SMH2532-1</strain>
    </source>
</reference>
<evidence type="ECO:0000256" key="2">
    <source>
        <dbReference type="ARBA" id="ARBA00009096"/>
    </source>
</evidence>
<feature type="domain" description="EXPERA" evidence="8">
    <location>
        <begin position="9"/>
        <end position="165"/>
    </location>
</feature>
<comment type="caution">
    <text evidence="9">The sequence shown here is derived from an EMBL/GenBank/DDBJ whole genome shotgun (WGS) entry which is preliminary data.</text>
</comment>
<accession>A0AA40CNF0</accession>
<dbReference type="AlphaFoldDB" id="A0AA40CNF0"/>
<organism evidence="9 10">
    <name type="scientific">Cercophora newfieldiana</name>
    <dbReference type="NCBI Taxonomy" id="92897"/>
    <lineage>
        <taxon>Eukaryota</taxon>
        <taxon>Fungi</taxon>
        <taxon>Dikarya</taxon>
        <taxon>Ascomycota</taxon>
        <taxon>Pezizomycotina</taxon>
        <taxon>Sordariomycetes</taxon>
        <taxon>Sordariomycetidae</taxon>
        <taxon>Sordariales</taxon>
        <taxon>Lasiosphaeriaceae</taxon>
        <taxon>Cercophora</taxon>
    </lineage>
</organism>
<evidence type="ECO:0000256" key="5">
    <source>
        <dbReference type="ARBA" id="ARBA00022989"/>
    </source>
</evidence>
<evidence type="ECO:0000313" key="9">
    <source>
        <dbReference type="EMBL" id="KAK0645426.1"/>
    </source>
</evidence>
<name>A0AA40CNF0_9PEZI</name>
<dbReference type="InterPro" id="IPR051987">
    <property type="entry name" value="Sigma-2_receptor-like"/>
</dbReference>
<dbReference type="InterPro" id="IPR033118">
    <property type="entry name" value="EXPERA"/>
</dbReference>
<keyword evidence="4 7" id="KW-0256">Endoplasmic reticulum</keyword>
<keyword evidence="3 7" id="KW-0812">Transmembrane</keyword>
<feature type="transmembrane region" description="Helical" evidence="7">
    <location>
        <begin position="80"/>
        <end position="101"/>
    </location>
</feature>
<feature type="transmembrane region" description="Helical" evidence="7">
    <location>
        <begin position="113"/>
        <end position="131"/>
    </location>
</feature>
<dbReference type="GO" id="GO:0005789">
    <property type="term" value="C:endoplasmic reticulum membrane"/>
    <property type="evidence" value="ECO:0007669"/>
    <property type="project" value="UniProtKB-SubCell"/>
</dbReference>
<gene>
    <name evidence="9" type="ORF">B0T16DRAFT_411152</name>
</gene>
<evidence type="ECO:0000256" key="3">
    <source>
        <dbReference type="ARBA" id="ARBA00022692"/>
    </source>
</evidence>
<keyword evidence="5 7" id="KW-1133">Transmembrane helix</keyword>
<comment type="similarity">
    <text evidence="2">Belongs to the TMEM97/sigma-2 receptor family.</text>
</comment>
<dbReference type="Proteomes" id="UP001174936">
    <property type="component" value="Unassembled WGS sequence"/>
</dbReference>
<evidence type="ECO:0000256" key="6">
    <source>
        <dbReference type="ARBA" id="ARBA00023136"/>
    </source>
</evidence>